<dbReference type="CDD" id="cd05672">
    <property type="entry name" value="M20_ACY1L2-like"/>
    <property type="match status" value="1"/>
</dbReference>
<dbReference type="OrthoDB" id="9781032at2"/>
<dbReference type="GO" id="GO:0046657">
    <property type="term" value="P:folic acid catabolic process"/>
    <property type="evidence" value="ECO:0007669"/>
    <property type="project" value="TreeGrafter"/>
</dbReference>
<evidence type="ECO:0000313" key="4">
    <source>
        <dbReference type="Proteomes" id="UP000286268"/>
    </source>
</evidence>
<dbReference type="InterPro" id="IPR036264">
    <property type="entry name" value="Bact_exopeptidase_dim_dom"/>
</dbReference>
<dbReference type="AlphaFoldDB" id="A0A410E0L3"/>
<evidence type="ECO:0000259" key="2">
    <source>
        <dbReference type="Pfam" id="PF07687"/>
    </source>
</evidence>
<dbReference type="SUPFAM" id="SSF53187">
    <property type="entry name" value="Zn-dependent exopeptidases"/>
    <property type="match status" value="1"/>
</dbReference>
<keyword evidence="3" id="KW-0378">Hydrolase</keyword>
<dbReference type="PANTHER" id="PTHR30575">
    <property type="entry name" value="PEPTIDASE M20"/>
    <property type="match status" value="1"/>
</dbReference>
<dbReference type="GO" id="GO:0071713">
    <property type="term" value="F:para-aminobenzoyl-glutamate hydrolase activity"/>
    <property type="evidence" value="ECO:0007669"/>
    <property type="project" value="TreeGrafter"/>
</dbReference>
<protein>
    <recommendedName>
        <fullName evidence="1">Peptidase M20 domain-containing protein 2</fullName>
    </recommendedName>
</protein>
<dbReference type="Proteomes" id="UP000286268">
    <property type="component" value="Chromosome"/>
</dbReference>
<accession>A0A410E0L3</accession>
<dbReference type="PANTHER" id="PTHR30575:SF0">
    <property type="entry name" value="XAA-ARG DIPEPTIDASE"/>
    <property type="match status" value="1"/>
</dbReference>
<dbReference type="PIRSF" id="PIRSF037226">
    <property type="entry name" value="Amidohydrolase_ACY1L2_prd"/>
    <property type="match status" value="1"/>
</dbReference>
<dbReference type="GO" id="GO:0005737">
    <property type="term" value="C:cytoplasm"/>
    <property type="evidence" value="ECO:0007669"/>
    <property type="project" value="TreeGrafter"/>
</dbReference>
<dbReference type="GO" id="GO:0016805">
    <property type="term" value="F:dipeptidase activity"/>
    <property type="evidence" value="ECO:0007669"/>
    <property type="project" value="InterPro"/>
</dbReference>
<evidence type="ECO:0000313" key="3">
    <source>
        <dbReference type="EMBL" id="QAA34880.1"/>
    </source>
</evidence>
<dbReference type="InterPro" id="IPR017439">
    <property type="entry name" value="Amidohydrolase"/>
</dbReference>
<name>A0A410E0L3_9CLOT</name>
<dbReference type="EMBL" id="CP025746">
    <property type="protein sequence ID" value="QAA34880.1"/>
    <property type="molecule type" value="Genomic_DNA"/>
</dbReference>
<dbReference type="Pfam" id="PF01546">
    <property type="entry name" value="Peptidase_M20"/>
    <property type="match status" value="1"/>
</dbReference>
<proteinExistence type="inferred from homology"/>
<dbReference type="Pfam" id="PF07687">
    <property type="entry name" value="M20_dimer"/>
    <property type="match status" value="1"/>
</dbReference>
<dbReference type="Gene3D" id="3.30.70.360">
    <property type="match status" value="1"/>
</dbReference>
<dbReference type="FunFam" id="3.30.70.360:FF:000004">
    <property type="entry name" value="Peptidase M20 domain-containing protein 2"/>
    <property type="match status" value="1"/>
</dbReference>
<feature type="domain" description="Peptidase M20 dimerisation" evidence="2">
    <location>
        <begin position="170"/>
        <end position="254"/>
    </location>
</feature>
<dbReference type="InterPro" id="IPR052030">
    <property type="entry name" value="Peptidase_M20/M20A_hydrolases"/>
</dbReference>
<dbReference type="InterPro" id="IPR017144">
    <property type="entry name" value="Xaa-Arg_dipeptidase"/>
</dbReference>
<keyword evidence="4" id="KW-1185">Reference proteome</keyword>
<dbReference type="RefSeq" id="WP_128215592.1">
    <property type="nucleotide sequence ID" value="NZ_CP025746.1"/>
</dbReference>
<gene>
    <name evidence="3" type="ORF">C1I91_26380</name>
</gene>
<sequence>MKEIIKEEVYKVREKLFEINDFIYANPELGNNEYKAVETLTTFLKENKFEVQLGIDEIETAFKASYYSGIEGPSIALLCEYDALPGIGHGCGHNMIGTMSVGAAVALSKVINKTGGKIIVFGTPAEETDGAKVKLAERGCFEGIDAAMILHPGELTYKSGTSLAMDAIQFDFYGKTAHAAASPEKGVNALDAVILTFNGINALRQHVTSDVRIHGIISDGGKAANIVPDKATAQFYVRAAKKSYLKEVREKVCNVARGAALMTGAKLEISNYEISYDDMNTNNALSEAFNSNLKLVGIEDIKTPEGGHGSIDMGNVSYVAPAIHPTIGIGNPNLIGHTKDMADFTITKAAHEALLKGACALALTGYDVITDKELLKSIKKEFEVNTRVE</sequence>
<dbReference type="InterPro" id="IPR011650">
    <property type="entry name" value="Peptidase_M20_dimer"/>
</dbReference>
<dbReference type="KEGG" id="cmah:C1I91_26380"/>
<evidence type="ECO:0000256" key="1">
    <source>
        <dbReference type="PIRNR" id="PIRNR037226"/>
    </source>
</evidence>
<reference evidence="3 4" key="1">
    <citation type="submission" date="2018-01" db="EMBL/GenBank/DDBJ databases">
        <title>Genome Sequencing and Assembly of Anaerobacter polyendosporus strain CT4.</title>
        <authorList>
            <person name="Tachaapaikoon C."/>
            <person name="Sutheeworapong S."/>
            <person name="Jenjaroenpun P."/>
            <person name="Wongsurawat T."/>
            <person name="Nookeaw I."/>
            <person name="Cheawchanlertfa P."/>
            <person name="Kosugi A."/>
            <person name="Cheevadhanarak S."/>
            <person name="Ratanakhanokchai K."/>
        </authorList>
    </citation>
    <scope>NUCLEOTIDE SEQUENCE [LARGE SCALE GENOMIC DNA]</scope>
    <source>
        <strain evidence="3 4">CT4</strain>
    </source>
</reference>
<dbReference type="InterPro" id="IPR002933">
    <property type="entry name" value="Peptidase_M20"/>
</dbReference>
<dbReference type="SUPFAM" id="SSF55031">
    <property type="entry name" value="Bacterial exopeptidase dimerisation domain"/>
    <property type="match status" value="1"/>
</dbReference>
<organism evidence="3 4">
    <name type="scientific">Clostridium manihotivorum</name>
    <dbReference type="NCBI Taxonomy" id="2320868"/>
    <lineage>
        <taxon>Bacteria</taxon>
        <taxon>Bacillati</taxon>
        <taxon>Bacillota</taxon>
        <taxon>Clostridia</taxon>
        <taxon>Eubacteriales</taxon>
        <taxon>Clostridiaceae</taxon>
        <taxon>Clostridium</taxon>
    </lineage>
</organism>
<comment type="similarity">
    <text evidence="1">Belongs to the peptidase M20A family.</text>
</comment>
<dbReference type="Gene3D" id="3.40.630.10">
    <property type="entry name" value="Zn peptidases"/>
    <property type="match status" value="1"/>
</dbReference>
<dbReference type="NCBIfam" id="TIGR01891">
    <property type="entry name" value="amidohydrolases"/>
    <property type="match status" value="1"/>
</dbReference>